<dbReference type="GeneID" id="6016792"/>
<dbReference type="OrthoDB" id="2393824at2759"/>
<protein>
    <submittedName>
        <fullName evidence="2">Uncharacterized protein</fullName>
    </submittedName>
</protein>
<dbReference type="STRING" id="240176.A8PBD9"/>
<evidence type="ECO:0000313" key="2">
    <source>
        <dbReference type="EMBL" id="EAU81607.2"/>
    </source>
</evidence>
<dbReference type="KEGG" id="cci:CC1G_02623"/>
<name>A8PBD9_COPC7</name>
<dbReference type="HOGENOM" id="CLU_010693_2_0_1"/>
<dbReference type="VEuPathDB" id="FungiDB:CC1G_02623"/>
<organism evidence="2 3">
    <name type="scientific">Coprinopsis cinerea (strain Okayama-7 / 130 / ATCC MYA-4618 / FGSC 9003)</name>
    <name type="common">Inky cap fungus</name>
    <name type="synonym">Hormographiella aspergillata</name>
    <dbReference type="NCBI Taxonomy" id="240176"/>
    <lineage>
        <taxon>Eukaryota</taxon>
        <taxon>Fungi</taxon>
        <taxon>Dikarya</taxon>
        <taxon>Basidiomycota</taxon>
        <taxon>Agaricomycotina</taxon>
        <taxon>Agaricomycetes</taxon>
        <taxon>Agaricomycetidae</taxon>
        <taxon>Agaricales</taxon>
        <taxon>Agaricineae</taxon>
        <taxon>Psathyrellaceae</taxon>
        <taxon>Coprinopsis</taxon>
    </lineage>
</organism>
<keyword evidence="3" id="KW-1185">Reference proteome</keyword>
<accession>A8PBD9</accession>
<sequence>MRQQCAKFNVDILEEASYVLWCIWKDKKSLPACISALAEDKGLYETLKEAHRTKNYQCIQTWEEGRNASFDSVETKVDRFLNELRPDMLRLVDGEIALPSWRPPNDLDEEVVQHLVGLRIPSLKGKPNILLHDLGAFQEDKVLQDRLKNIFMANNHTFLVNTSGSGKTRILLEGLCQNWGFYFTSLVDSSLLGSTDVQNAISTHVPDTPGFRAELPPAGTKTYEDSLKRNRQIASRVFRQVLLARLLLFHLFVTTMDRSTPPQTLRERWLLLQLQPCLLNPRVWDIFHHLARELSTASDAYLNSQTETLLSEVRSILSQDGHMPFFCVLDEAQHAATQHLPAFRSDHNGAHRPILREIVRAWESQCAGQGVFMVVAGTGISKDVVDQAMASAIMKDSRYRWCSDTGAFDSIEVQQRYLRKYFPPKYLGTKSGARLLERVWYWLHGRHRFTAGYVSEAISDGFQRPHTLLNAYIRHFSEFRVTDAQAFVDAEPPLPLPVFSQLKLDFSKLKKNSDMLSTIHQLTTHYLMRSVLPVTLGKDEAIYVEYGFARFVDSETKTVAVDEPLVLLAATHWINKHHRSSYKYFAKQIGIHETTSNGFENYIAYCIDMAFSSATPRAVNSVFNFVGEPPLWTNQTAELVAVHRVQTGGEFESSIVKHCASCGPSVTLGLNAETPEETSSWLECRKYAPMCFPHNLMGPDVLFVLRLEDQSLVWVALQAKYSQGKNGSLVRSSLRKAIKSVTPSEFFMDKDGIRYMPPCHPTLFEDTLKHLKALPSRRLDAGAYSLLRVIVSFPADPKLKRALEEDPDKEGHPIASLNMKLIKQITEKLSPVNFLQTLEDPIQKDKKKRKRAAAAGSPAPKKRLRLKI</sequence>
<dbReference type="AlphaFoldDB" id="A8PBD9"/>
<reference evidence="2 3" key="1">
    <citation type="journal article" date="2010" name="Proc. Natl. Acad. Sci. U.S.A.">
        <title>Insights into evolution of multicellular fungi from the assembled chromosomes of the mushroom Coprinopsis cinerea (Coprinus cinereus).</title>
        <authorList>
            <person name="Stajich J.E."/>
            <person name="Wilke S.K."/>
            <person name="Ahren D."/>
            <person name="Au C.H."/>
            <person name="Birren B.W."/>
            <person name="Borodovsky M."/>
            <person name="Burns C."/>
            <person name="Canback B."/>
            <person name="Casselton L.A."/>
            <person name="Cheng C.K."/>
            <person name="Deng J."/>
            <person name="Dietrich F.S."/>
            <person name="Fargo D.C."/>
            <person name="Farman M.L."/>
            <person name="Gathman A.C."/>
            <person name="Goldberg J."/>
            <person name="Guigo R."/>
            <person name="Hoegger P.J."/>
            <person name="Hooker J.B."/>
            <person name="Huggins A."/>
            <person name="James T.Y."/>
            <person name="Kamada T."/>
            <person name="Kilaru S."/>
            <person name="Kodira C."/>
            <person name="Kues U."/>
            <person name="Kupfer D."/>
            <person name="Kwan H.S."/>
            <person name="Lomsadze A."/>
            <person name="Li W."/>
            <person name="Lilly W.W."/>
            <person name="Ma L.J."/>
            <person name="Mackey A.J."/>
            <person name="Manning G."/>
            <person name="Martin F."/>
            <person name="Muraguchi H."/>
            <person name="Natvig D.O."/>
            <person name="Palmerini H."/>
            <person name="Ramesh M.A."/>
            <person name="Rehmeyer C.J."/>
            <person name="Roe B.A."/>
            <person name="Shenoy N."/>
            <person name="Stanke M."/>
            <person name="Ter-Hovhannisyan V."/>
            <person name="Tunlid A."/>
            <person name="Velagapudi R."/>
            <person name="Vision T.J."/>
            <person name="Zeng Q."/>
            <person name="Zolan M.E."/>
            <person name="Pukkila P.J."/>
        </authorList>
    </citation>
    <scope>NUCLEOTIDE SEQUENCE [LARGE SCALE GENOMIC DNA]</scope>
    <source>
        <strain evidence="3">Okayama-7 / 130 / ATCC MYA-4618 / FGSC 9003</strain>
    </source>
</reference>
<evidence type="ECO:0000313" key="3">
    <source>
        <dbReference type="Proteomes" id="UP000001861"/>
    </source>
</evidence>
<dbReference type="InParanoid" id="A8PBD9"/>
<gene>
    <name evidence="2" type="ORF">CC1G_02623</name>
</gene>
<dbReference type="EMBL" id="AACS02000004">
    <property type="protein sequence ID" value="EAU81607.2"/>
    <property type="molecule type" value="Genomic_DNA"/>
</dbReference>
<feature type="region of interest" description="Disordered" evidence="1">
    <location>
        <begin position="840"/>
        <end position="868"/>
    </location>
</feature>
<dbReference type="RefSeq" id="XP_001840160.2">
    <property type="nucleotide sequence ID" value="XM_001840108.2"/>
</dbReference>
<comment type="caution">
    <text evidence="2">The sequence shown here is derived from an EMBL/GenBank/DDBJ whole genome shotgun (WGS) entry which is preliminary data.</text>
</comment>
<evidence type="ECO:0000256" key="1">
    <source>
        <dbReference type="SAM" id="MobiDB-lite"/>
    </source>
</evidence>
<proteinExistence type="predicted"/>
<dbReference type="eggNOG" id="ENOG502SYB6">
    <property type="taxonomic scope" value="Eukaryota"/>
</dbReference>
<dbReference type="Proteomes" id="UP000001861">
    <property type="component" value="Unassembled WGS sequence"/>
</dbReference>
<dbReference type="OMA" id="THWINAN"/>